<keyword evidence="1 7" id="KW-1003">Cell membrane</keyword>
<dbReference type="Gene3D" id="3.30.160.60">
    <property type="entry name" value="Classic Zinc Finger"/>
    <property type="match status" value="1"/>
</dbReference>
<evidence type="ECO:0000256" key="2">
    <source>
        <dbReference type="ARBA" id="ARBA00022692"/>
    </source>
</evidence>
<comment type="caution">
    <text evidence="8">The sequence shown here is derived from an EMBL/GenBank/DDBJ whole genome shotgun (WGS) entry which is preliminary data.</text>
</comment>
<keyword evidence="4 7" id="KW-0472">Membrane</keyword>
<keyword evidence="6 7" id="KW-0961">Cell wall biogenesis/degradation</keyword>
<dbReference type="HAMAP" id="MF_02065">
    <property type="entry name" value="MltG"/>
    <property type="match status" value="1"/>
</dbReference>
<evidence type="ECO:0000256" key="3">
    <source>
        <dbReference type="ARBA" id="ARBA00022989"/>
    </source>
</evidence>
<dbReference type="InterPro" id="IPR003770">
    <property type="entry name" value="MLTG-like"/>
</dbReference>
<comment type="subcellular location">
    <subcellularLocation>
        <location evidence="7">Cell membrane</location>
        <topology evidence="7">Single-pass membrane protein</topology>
    </subcellularLocation>
</comment>
<feature type="transmembrane region" description="Helical" evidence="7">
    <location>
        <begin position="20"/>
        <end position="38"/>
    </location>
</feature>
<dbReference type="EMBL" id="JAENRR010000035">
    <property type="protein sequence ID" value="MBK3518498.1"/>
    <property type="molecule type" value="Genomic_DNA"/>
</dbReference>
<gene>
    <name evidence="7 8" type="primary">mltG</name>
    <name evidence="8" type="ORF">JIV24_14230</name>
</gene>
<dbReference type="Proteomes" id="UP000605676">
    <property type="component" value="Unassembled WGS sequence"/>
</dbReference>
<evidence type="ECO:0000256" key="4">
    <source>
        <dbReference type="ARBA" id="ARBA00023136"/>
    </source>
</evidence>
<evidence type="ECO:0000256" key="1">
    <source>
        <dbReference type="ARBA" id="ARBA00022475"/>
    </source>
</evidence>
<dbReference type="PANTHER" id="PTHR30518:SF2">
    <property type="entry name" value="ENDOLYTIC MUREIN TRANSGLYCOSYLASE"/>
    <property type="match status" value="1"/>
</dbReference>
<keyword evidence="3 7" id="KW-1133">Transmembrane helix</keyword>
<sequence>MSIKQRSKSKKPNKLFTRLIYLALLVIAVTIFVGKSFYDRIYAPNVVTTEGKEFLYIHSGADFEDVCVALEDGGYLKDTDGFKWVAEKKNYSKVKPGRYKLKDGWTNNDLVNTLRSGNQTAIKVTFNNIRTMPELAGEVSDYLECDSIELLKALNNIDIFKKLGFTKATSPALFIPNTYELWWNTSPESFIQRMHKEYNKFWTSARKEKAKKAGLTPVEVSTLAAIVDEETIKSDEKPKVAGLYINRLNKNIRLQADPTVKYAIGDFSIQRVLTKDLKTDSPYNTYMHAGLPPGPIRVPSVSGIDAVLNYSKHSYLYMCAKEDFSGYHNFAKTLKQHNVNAAKFQRALNSNRIYR</sequence>
<keyword evidence="2 7" id="KW-0812">Transmembrane</keyword>
<comment type="function">
    <text evidence="7">Functions as a peptidoglycan terminase that cleaves nascent peptidoglycan strands endolytically to terminate their elongation.</text>
</comment>
<dbReference type="PANTHER" id="PTHR30518">
    <property type="entry name" value="ENDOLYTIC MUREIN TRANSGLYCOSYLASE"/>
    <property type="match status" value="1"/>
</dbReference>
<dbReference type="NCBIfam" id="TIGR00247">
    <property type="entry name" value="endolytic transglycosylase MltG"/>
    <property type="match status" value="1"/>
</dbReference>
<reference evidence="8 9" key="1">
    <citation type="submission" date="2021-01" db="EMBL/GenBank/DDBJ databases">
        <title>Carboxyliciviraga sp.nov., isolated from coastal sediments.</title>
        <authorList>
            <person name="Lu D."/>
            <person name="Zhang T."/>
        </authorList>
    </citation>
    <scope>NUCLEOTIDE SEQUENCE [LARGE SCALE GENOMIC DNA]</scope>
    <source>
        <strain evidence="8 9">N1Y132</strain>
    </source>
</reference>
<evidence type="ECO:0000313" key="8">
    <source>
        <dbReference type="EMBL" id="MBK3518498.1"/>
    </source>
</evidence>
<dbReference type="Pfam" id="PF02618">
    <property type="entry name" value="YceG"/>
    <property type="match status" value="1"/>
</dbReference>
<evidence type="ECO:0000313" key="9">
    <source>
        <dbReference type="Proteomes" id="UP000605676"/>
    </source>
</evidence>
<proteinExistence type="inferred from homology"/>
<dbReference type="EC" id="4.2.2.29" evidence="7"/>
<dbReference type="RefSeq" id="WP_200465725.1">
    <property type="nucleotide sequence ID" value="NZ_JAENRR010000035.1"/>
</dbReference>
<accession>A0ABS1HLF6</accession>
<comment type="similarity">
    <text evidence="7">Belongs to the transglycosylase MltG family.</text>
</comment>
<comment type="catalytic activity">
    <reaction evidence="7">
        <text>a peptidoglycan chain = a peptidoglycan chain with N-acetyl-1,6-anhydromuramyl-[peptide] at the reducing end + a peptidoglycan chain with N-acetylglucosamine at the non-reducing end.</text>
        <dbReference type="EC" id="4.2.2.29"/>
    </reaction>
</comment>
<evidence type="ECO:0000256" key="7">
    <source>
        <dbReference type="HAMAP-Rule" id="MF_02065"/>
    </source>
</evidence>
<keyword evidence="5 7" id="KW-0456">Lyase</keyword>
<organism evidence="8 9">
    <name type="scientific">Carboxylicivirga marina</name>
    <dbReference type="NCBI Taxonomy" id="2800988"/>
    <lineage>
        <taxon>Bacteria</taxon>
        <taxon>Pseudomonadati</taxon>
        <taxon>Bacteroidota</taxon>
        <taxon>Bacteroidia</taxon>
        <taxon>Marinilabiliales</taxon>
        <taxon>Marinilabiliaceae</taxon>
        <taxon>Carboxylicivirga</taxon>
    </lineage>
</organism>
<protein>
    <recommendedName>
        <fullName evidence="7">Endolytic murein transglycosylase</fullName>
        <ecNumber evidence="7">4.2.2.29</ecNumber>
    </recommendedName>
    <alternativeName>
        <fullName evidence="7">Peptidoglycan lytic transglycosylase</fullName>
    </alternativeName>
    <alternativeName>
        <fullName evidence="7">Peptidoglycan polymerization terminase</fullName>
    </alternativeName>
</protein>
<dbReference type="Gene3D" id="3.30.1490.480">
    <property type="entry name" value="Endolytic murein transglycosylase"/>
    <property type="match status" value="1"/>
</dbReference>
<keyword evidence="9" id="KW-1185">Reference proteome</keyword>
<name>A0ABS1HLF6_9BACT</name>
<dbReference type="CDD" id="cd08010">
    <property type="entry name" value="MltG_like"/>
    <property type="match status" value="1"/>
</dbReference>
<evidence type="ECO:0000256" key="6">
    <source>
        <dbReference type="ARBA" id="ARBA00023316"/>
    </source>
</evidence>
<evidence type="ECO:0000256" key="5">
    <source>
        <dbReference type="ARBA" id="ARBA00023239"/>
    </source>
</evidence>
<feature type="site" description="Important for catalytic activity" evidence="7">
    <location>
        <position position="230"/>
    </location>
</feature>